<dbReference type="InterPro" id="IPR053202">
    <property type="entry name" value="EGF_Rcpt_Signaling_Reg"/>
</dbReference>
<dbReference type="SUPFAM" id="SSF53335">
    <property type="entry name" value="S-adenosyl-L-methionine-dependent methyltransferases"/>
    <property type="match status" value="1"/>
</dbReference>
<dbReference type="Gene3D" id="3.40.50.150">
    <property type="entry name" value="Vaccinia Virus protein VP39"/>
    <property type="match status" value="1"/>
</dbReference>
<dbReference type="Pfam" id="PF05050">
    <property type="entry name" value="Methyltransf_21"/>
    <property type="match status" value="1"/>
</dbReference>
<feature type="domain" description="Methyltransferase FkbM" evidence="1">
    <location>
        <begin position="38"/>
        <end position="199"/>
    </location>
</feature>
<reference evidence="2 3" key="1">
    <citation type="journal article" date="2013" name="Genome Announc.">
        <title>Genome Sequence of the Obligate Gammaproteobacterial Methanotroph Methylomicrobium album Strain BG8.</title>
        <authorList>
            <person name="Kits K.D."/>
            <person name="Kalyuzhnaya M.G."/>
            <person name="Klotz M.G."/>
            <person name="Jetten M.S."/>
            <person name="Op den Camp H.J."/>
            <person name="Vuilleumier S."/>
            <person name="Bringel F."/>
            <person name="Dispirito A.A."/>
            <person name="Murrell J.C."/>
            <person name="Bruce D."/>
            <person name="Cheng J.F."/>
            <person name="Copeland A."/>
            <person name="Goodwin L."/>
            <person name="Hauser L."/>
            <person name="Lajus A."/>
            <person name="Land M.L."/>
            <person name="Lapidus A."/>
            <person name="Lucas S."/>
            <person name="Medigue C."/>
            <person name="Pitluck S."/>
            <person name="Woyke T."/>
            <person name="Zeytun A."/>
            <person name="Stein L.Y."/>
        </authorList>
    </citation>
    <scope>NUCLEOTIDE SEQUENCE [LARGE SCALE GENOMIC DNA]</scope>
    <source>
        <strain evidence="2 3">BG8</strain>
    </source>
</reference>
<dbReference type="STRING" id="686340.Metal_3343"/>
<dbReference type="HOGENOM" id="CLU_1085264_0_0_6"/>
<dbReference type="GO" id="GO:0032259">
    <property type="term" value="P:methylation"/>
    <property type="evidence" value="ECO:0007669"/>
    <property type="project" value="UniProtKB-KW"/>
</dbReference>
<keyword evidence="3" id="KW-1185">Reference proteome</keyword>
<dbReference type="Proteomes" id="UP000005090">
    <property type="component" value="Chromosome"/>
</dbReference>
<dbReference type="GO" id="GO:0005886">
    <property type="term" value="C:plasma membrane"/>
    <property type="evidence" value="ECO:0007669"/>
    <property type="project" value="TreeGrafter"/>
</dbReference>
<dbReference type="RefSeq" id="WP_005374029.1">
    <property type="nucleotide sequence ID" value="NZ_CM001475.1"/>
</dbReference>
<evidence type="ECO:0000313" key="2">
    <source>
        <dbReference type="EMBL" id="EIC31006.1"/>
    </source>
</evidence>
<dbReference type="PANTHER" id="PTHR34009:SF2">
    <property type="entry name" value="PROTEIN STAR"/>
    <property type="match status" value="1"/>
</dbReference>
<dbReference type="GO" id="GO:0008168">
    <property type="term" value="F:methyltransferase activity"/>
    <property type="evidence" value="ECO:0007669"/>
    <property type="project" value="UniProtKB-KW"/>
</dbReference>
<keyword evidence="2" id="KW-0808">Transferase</keyword>
<dbReference type="InterPro" id="IPR006342">
    <property type="entry name" value="FkbM_mtfrase"/>
</dbReference>
<proteinExistence type="predicted"/>
<dbReference type="eggNOG" id="COG0457">
    <property type="taxonomic scope" value="Bacteria"/>
</dbReference>
<dbReference type="NCBIfam" id="TIGR01444">
    <property type="entry name" value="fkbM_fam"/>
    <property type="match status" value="1"/>
</dbReference>
<keyword evidence="2" id="KW-0489">Methyltransferase</keyword>
<protein>
    <submittedName>
        <fullName evidence="2">Methyltransferase, FkbM family</fullName>
    </submittedName>
</protein>
<dbReference type="GO" id="GO:0005737">
    <property type="term" value="C:cytoplasm"/>
    <property type="evidence" value="ECO:0007669"/>
    <property type="project" value="GOC"/>
</dbReference>
<evidence type="ECO:0000259" key="1">
    <source>
        <dbReference type="Pfam" id="PF05050"/>
    </source>
</evidence>
<dbReference type="GO" id="GO:0006888">
    <property type="term" value="P:endoplasmic reticulum to Golgi vesicle-mediated transport"/>
    <property type="evidence" value="ECO:0007669"/>
    <property type="project" value="TreeGrafter"/>
</dbReference>
<sequence length="256" mass="29913">MKTQAAENLSQHDLNEKYEKRQIRNFFSNRTGGTCVEVGANEPLSVCSQSLHLERQLNWRCILIEPNPLLAQKARALRPDSLVCEAACTSPEHVGMMQLNIPLDAEGREITGHAGLEKNADEHFYHAHKTVDVRADTLADILHDHDITALDFLSIDVEGAELDVLLGFDFMQYHPRLILLEDKHLYLQKHRLLKQNGYKLVRRLNRNCWYIPQEIDSPPVPLRDRFKLWKRMYISIWFKKLHYAWRHKTLKPFKSL</sequence>
<dbReference type="EMBL" id="CM001475">
    <property type="protein sequence ID" value="EIC31006.1"/>
    <property type="molecule type" value="Genomic_DNA"/>
</dbReference>
<dbReference type="GO" id="GO:0016197">
    <property type="term" value="P:endosomal transport"/>
    <property type="evidence" value="ECO:0007669"/>
    <property type="project" value="TreeGrafter"/>
</dbReference>
<gene>
    <name evidence="2" type="ORF">Metal_3343</name>
</gene>
<accession>H8GQ66</accession>
<name>H8GQ66_METAL</name>
<evidence type="ECO:0000313" key="3">
    <source>
        <dbReference type="Proteomes" id="UP000005090"/>
    </source>
</evidence>
<dbReference type="PANTHER" id="PTHR34009">
    <property type="entry name" value="PROTEIN STAR"/>
    <property type="match status" value="1"/>
</dbReference>
<organism evidence="2 3">
    <name type="scientific">Methylomicrobium album BG8</name>
    <dbReference type="NCBI Taxonomy" id="686340"/>
    <lineage>
        <taxon>Bacteria</taxon>
        <taxon>Pseudomonadati</taxon>
        <taxon>Pseudomonadota</taxon>
        <taxon>Gammaproteobacteria</taxon>
        <taxon>Methylococcales</taxon>
        <taxon>Methylococcaceae</taxon>
        <taxon>Methylomicrobium</taxon>
    </lineage>
</organism>
<dbReference type="AlphaFoldDB" id="H8GQ66"/>
<dbReference type="InterPro" id="IPR029063">
    <property type="entry name" value="SAM-dependent_MTases_sf"/>
</dbReference>